<evidence type="ECO:0000313" key="5">
    <source>
        <dbReference type="Proteomes" id="UP000198607"/>
    </source>
</evidence>
<dbReference type="PANTHER" id="PTHR35147">
    <property type="entry name" value="CHEMORECEPTOR GLUTAMINE DEAMIDASE CHED-RELATED"/>
    <property type="match status" value="1"/>
</dbReference>
<dbReference type="Pfam" id="PF03975">
    <property type="entry name" value="CheD"/>
    <property type="match status" value="1"/>
</dbReference>
<sequence length="176" mass="19534">MKTIPNADFETVVLHAGDFYFGGGRTRISTLLGSCVSIALWHPRLRIGGMCHYMMEARPRPSDETLDGRYGSEAFLMFLQHITRTATQPGDYQAKLFGGGNMFNAERGKSPEIGARNIECGKQFLADHNIPLISSHVGGSGRRKLHFDLWTGDVWLAFPEGEGAHVHTHRGKRDHG</sequence>
<dbReference type="Proteomes" id="UP000198607">
    <property type="component" value="Unassembled WGS sequence"/>
</dbReference>
<dbReference type="PANTHER" id="PTHR35147:SF3">
    <property type="entry name" value="CHEMORECEPTOR GLUTAMINE DEAMIDASE CHED 1-RELATED"/>
    <property type="match status" value="1"/>
</dbReference>
<dbReference type="InterPro" id="IPR011324">
    <property type="entry name" value="Cytotoxic_necrot_fac-like_cat"/>
</dbReference>
<reference evidence="4 5" key="1">
    <citation type="submission" date="2016-10" db="EMBL/GenBank/DDBJ databases">
        <authorList>
            <person name="de Groot N.N."/>
        </authorList>
    </citation>
    <scope>NUCLEOTIDE SEQUENCE [LARGE SCALE GENOMIC DNA]</scope>
    <source>
        <strain evidence="4 5">DSM 5885</strain>
    </source>
</reference>
<dbReference type="GO" id="GO:0050568">
    <property type="term" value="F:protein-glutamine glutaminase activity"/>
    <property type="evidence" value="ECO:0007669"/>
    <property type="project" value="UniProtKB-UniRule"/>
</dbReference>
<protein>
    <recommendedName>
        <fullName evidence="3">Probable chemoreceptor glutamine deamidase CheD</fullName>
        <ecNumber evidence="3">3.5.1.44</ecNumber>
    </recommendedName>
</protein>
<keyword evidence="5" id="KW-1185">Reference proteome</keyword>
<comment type="catalytic activity">
    <reaction evidence="3">
        <text>L-glutaminyl-[protein] + H2O = L-glutamyl-[protein] + NH4(+)</text>
        <dbReference type="Rhea" id="RHEA:16441"/>
        <dbReference type="Rhea" id="RHEA-COMP:10207"/>
        <dbReference type="Rhea" id="RHEA-COMP:10208"/>
        <dbReference type="ChEBI" id="CHEBI:15377"/>
        <dbReference type="ChEBI" id="CHEBI:28938"/>
        <dbReference type="ChEBI" id="CHEBI:29973"/>
        <dbReference type="ChEBI" id="CHEBI:30011"/>
        <dbReference type="EC" id="3.5.1.44"/>
    </reaction>
</comment>
<dbReference type="CDD" id="cd16352">
    <property type="entry name" value="CheD"/>
    <property type="match status" value="1"/>
</dbReference>
<comment type="function">
    <text evidence="3">Probably deamidates glutamine residues to glutamate on methyl-accepting chemotaxis receptors (MCPs), playing an important role in chemotaxis.</text>
</comment>
<dbReference type="EMBL" id="FNCY01000019">
    <property type="protein sequence ID" value="SDI45403.1"/>
    <property type="molecule type" value="Genomic_DNA"/>
</dbReference>
<dbReference type="SUPFAM" id="SSF64438">
    <property type="entry name" value="CNF1/YfiH-like putative cysteine hydrolases"/>
    <property type="match status" value="1"/>
</dbReference>
<evidence type="ECO:0000313" key="4">
    <source>
        <dbReference type="EMBL" id="SDI45403.1"/>
    </source>
</evidence>
<evidence type="ECO:0000256" key="3">
    <source>
        <dbReference type="HAMAP-Rule" id="MF_01440"/>
    </source>
</evidence>
<dbReference type="EC" id="3.5.1.44" evidence="3"/>
<dbReference type="Gene3D" id="3.30.1330.200">
    <property type="match status" value="1"/>
</dbReference>
<proteinExistence type="inferred from homology"/>
<dbReference type="HAMAP" id="MF_01440">
    <property type="entry name" value="CheD"/>
    <property type="match status" value="1"/>
</dbReference>
<evidence type="ECO:0000256" key="2">
    <source>
        <dbReference type="ARBA" id="ARBA00022801"/>
    </source>
</evidence>
<keyword evidence="2 3" id="KW-0378">Hydrolase</keyword>
<dbReference type="InterPro" id="IPR005659">
    <property type="entry name" value="Chemorcpt_Glu_NH3ase_CheD"/>
</dbReference>
<dbReference type="AlphaFoldDB" id="A0A1G8KPS7"/>
<accession>A0A1G8KPS7</accession>
<dbReference type="STRING" id="83767.SAMN05660652_03462"/>
<dbReference type="OrthoDB" id="9807202at2"/>
<dbReference type="GO" id="GO:0006935">
    <property type="term" value="P:chemotaxis"/>
    <property type="evidence" value="ECO:0007669"/>
    <property type="project" value="UniProtKB-UniRule"/>
</dbReference>
<gene>
    <name evidence="3" type="primary">cheD</name>
    <name evidence="4" type="ORF">SAMN05660652_03462</name>
</gene>
<organism evidence="4 5">
    <name type="scientific">Propionivibrio dicarboxylicus</name>
    <dbReference type="NCBI Taxonomy" id="83767"/>
    <lineage>
        <taxon>Bacteria</taxon>
        <taxon>Pseudomonadati</taxon>
        <taxon>Pseudomonadota</taxon>
        <taxon>Betaproteobacteria</taxon>
        <taxon>Rhodocyclales</taxon>
        <taxon>Rhodocyclaceae</taxon>
        <taxon>Propionivibrio</taxon>
    </lineage>
</organism>
<evidence type="ECO:0000256" key="1">
    <source>
        <dbReference type="ARBA" id="ARBA00022500"/>
    </source>
</evidence>
<name>A0A1G8KPS7_9RHOO</name>
<keyword evidence="1 3" id="KW-0145">Chemotaxis</keyword>
<comment type="similarity">
    <text evidence="3">Belongs to the CheD family.</text>
</comment>
<dbReference type="InterPro" id="IPR038592">
    <property type="entry name" value="CheD-like_sf"/>
</dbReference>
<dbReference type="RefSeq" id="WP_091939458.1">
    <property type="nucleotide sequence ID" value="NZ_FNCY01000019.1"/>
</dbReference>